<keyword evidence="5" id="KW-0411">Iron-sulfur</keyword>
<evidence type="ECO:0000256" key="1">
    <source>
        <dbReference type="ARBA" id="ARBA00001966"/>
    </source>
</evidence>
<dbReference type="InterPro" id="IPR050377">
    <property type="entry name" value="Radical_SAM_PqqE_MftC-like"/>
</dbReference>
<protein>
    <submittedName>
        <fullName evidence="7">Radical SAM protein</fullName>
    </submittedName>
</protein>
<evidence type="ECO:0000313" key="8">
    <source>
        <dbReference type="Proteomes" id="UP000464374"/>
    </source>
</evidence>
<evidence type="ECO:0000256" key="5">
    <source>
        <dbReference type="ARBA" id="ARBA00023014"/>
    </source>
</evidence>
<dbReference type="GO" id="GO:0046872">
    <property type="term" value="F:metal ion binding"/>
    <property type="evidence" value="ECO:0007669"/>
    <property type="project" value="UniProtKB-KW"/>
</dbReference>
<organism evidence="7 8">
    <name type="scientific">Treponema vincentii</name>
    <dbReference type="NCBI Taxonomy" id="69710"/>
    <lineage>
        <taxon>Bacteria</taxon>
        <taxon>Pseudomonadati</taxon>
        <taxon>Spirochaetota</taxon>
        <taxon>Spirochaetia</taxon>
        <taxon>Spirochaetales</taxon>
        <taxon>Treponemataceae</taxon>
        <taxon>Treponema</taxon>
    </lineage>
</organism>
<dbReference type="Pfam" id="PF04055">
    <property type="entry name" value="Radical_SAM"/>
    <property type="match status" value="1"/>
</dbReference>
<keyword evidence="4" id="KW-0408">Iron</keyword>
<feature type="domain" description="Radical SAM core" evidence="6">
    <location>
        <begin position="828"/>
        <end position="924"/>
    </location>
</feature>
<evidence type="ECO:0000313" key="7">
    <source>
        <dbReference type="EMBL" id="QHX43609.1"/>
    </source>
</evidence>
<dbReference type="CDD" id="cd01335">
    <property type="entry name" value="Radical_SAM"/>
    <property type="match status" value="1"/>
</dbReference>
<dbReference type="PANTHER" id="PTHR11228">
    <property type="entry name" value="RADICAL SAM DOMAIN PROTEIN"/>
    <property type="match status" value="1"/>
</dbReference>
<comment type="cofactor">
    <cofactor evidence="1">
        <name>[4Fe-4S] cluster</name>
        <dbReference type="ChEBI" id="CHEBI:49883"/>
    </cofactor>
</comment>
<dbReference type="InterPro" id="IPR007197">
    <property type="entry name" value="rSAM"/>
</dbReference>
<dbReference type="Gene3D" id="3.90.550.10">
    <property type="entry name" value="Spore Coat Polysaccharide Biosynthesis Protein SpsA, Chain A"/>
    <property type="match status" value="2"/>
</dbReference>
<name>A0A6P1Y2Q0_9SPIR</name>
<accession>A0A6P1Y2Q0</accession>
<evidence type="ECO:0000256" key="2">
    <source>
        <dbReference type="ARBA" id="ARBA00022691"/>
    </source>
</evidence>
<dbReference type="SUPFAM" id="SSF53448">
    <property type="entry name" value="Nucleotide-diphospho-sugar transferases"/>
    <property type="match status" value="2"/>
</dbReference>
<dbReference type="GO" id="GO:0003824">
    <property type="term" value="F:catalytic activity"/>
    <property type="evidence" value="ECO:0007669"/>
    <property type="project" value="InterPro"/>
</dbReference>
<evidence type="ECO:0000256" key="4">
    <source>
        <dbReference type="ARBA" id="ARBA00023004"/>
    </source>
</evidence>
<sequence length="1067" mass="125618">MENTERKERAQNILARYGLKNLTYLGQGFEGVVFHNGQHVYKVVLPWFTGGNKWYTYQHLTFFFEKETYKSFYQLEEVIEFEGLVIEKYPYEPSKPVTAFTEDDVINFLTECWQKKIVIRDCKKENFIRVNGIIKLIDLDGCQYYNDSLFLNACVRMYIFLHENDNPDLKKLQRSAINNFDLPELKDCRTFINKIFANIMYEESKTVINSFEVVKRKDLIYESYSIQQIDNLEQLFFNKIKQHLYLCDIQIKDIRLSDNNTFVPEAIIVGYKKLQPLQDKVSLLIKTCAQDVEIIEQNIKHIVRQLSCPNIFHEVIVSIDSKKDNFIRQFTENADFEKVINIVDTLKKEGVIDRYFIFNPDYTERINWDWFGLSTNHTHSSSNVPISSQLYAFEQCSGDYIFQMDSDVMIGRRDIDHSYMQDMLAELKKNEKVISVGFNICNSQSKAYFGFENGGYVPEVRMGLFDKQRMFRLRPFPNTLDCDGRLQLTWYRSLEKLQKETGYCSIRGGDNRTFYVHPQNYRKSSAYSWMNILDRVEQSIIPDIQYDHFDCEGSFYDWCTPKRNETMVVLSCFKNITVDKFLRMWCSLISQSFQDFGILFYDDCSDNGMSLFIEQIIKPYQNRITFIKGRTHLPKLQCEYIAIHKYCNNPDSIIVCIDTDDALIGREALYDVYKKYEMWGVDMTCGRVHQTYRLQPHYRYPVNFMEPRKNGGNVWQHLKTFRKYLFDSIPMSYFKYNNVELKYSQQKWFEKCDDYAMMISMVEMSSSPFQMDFINYYYERDYEKRNADRALKEQCIKEILSKRPLTAATLYKNRKIFKPNQNKIEIDITFDCNLRCEGCNRSCGLAPSKDYMAIEDIGAFITESKKLHRRWRLINVLGGEPTLHPDFIAILKMLQTEYADVYNNDVIIQVVSNGFTENSRRLCKEAEQFQNVRIDYESFKTKNTVDYFTPFADAPVDDPDFNSADFSKGCWVTSYCGIGLNKNGYFACSVCGAISRVLKDGGGIPYLKDATEETLVGQLKKYCRYCGNFKHYAESDGDFLPRCEKAPFRNIISPFWEKVYGNYNVEK</sequence>
<evidence type="ECO:0000259" key="6">
    <source>
        <dbReference type="Pfam" id="PF04055"/>
    </source>
</evidence>
<evidence type="ECO:0000256" key="3">
    <source>
        <dbReference type="ARBA" id="ARBA00022723"/>
    </source>
</evidence>
<dbReference type="GO" id="GO:0051536">
    <property type="term" value="F:iron-sulfur cluster binding"/>
    <property type="evidence" value="ECO:0007669"/>
    <property type="project" value="UniProtKB-KW"/>
</dbReference>
<dbReference type="Proteomes" id="UP000464374">
    <property type="component" value="Chromosome"/>
</dbReference>
<keyword evidence="2" id="KW-0949">S-adenosyl-L-methionine</keyword>
<dbReference type="Gene3D" id="3.20.20.70">
    <property type="entry name" value="Aldolase class I"/>
    <property type="match status" value="1"/>
</dbReference>
<proteinExistence type="predicted"/>
<dbReference type="InterPro" id="IPR058240">
    <property type="entry name" value="rSAM_sf"/>
</dbReference>
<dbReference type="InterPro" id="IPR013785">
    <property type="entry name" value="Aldolase_TIM"/>
</dbReference>
<dbReference type="AlphaFoldDB" id="A0A6P1Y2Q0"/>
<dbReference type="InterPro" id="IPR029044">
    <property type="entry name" value="Nucleotide-diphossugar_trans"/>
</dbReference>
<dbReference type="SFLD" id="SFLDS00029">
    <property type="entry name" value="Radical_SAM"/>
    <property type="match status" value="1"/>
</dbReference>
<dbReference type="EMBL" id="CP048020">
    <property type="protein sequence ID" value="QHX43609.1"/>
    <property type="molecule type" value="Genomic_DNA"/>
</dbReference>
<dbReference type="RefSeq" id="WP_162663924.1">
    <property type="nucleotide sequence ID" value="NZ_CP048020.1"/>
</dbReference>
<dbReference type="SUPFAM" id="SSF102114">
    <property type="entry name" value="Radical SAM enzymes"/>
    <property type="match status" value="1"/>
</dbReference>
<dbReference type="KEGG" id="trz:GWP43_09370"/>
<gene>
    <name evidence="7" type="ORF">GWP43_09370</name>
</gene>
<dbReference type="PANTHER" id="PTHR11228:SF7">
    <property type="entry name" value="PQQA PEPTIDE CYCLASE"/>
    <property type="match status" value="1"/>
</dbReference>
<keyword evidence="3" id="KW-0479">Metal-binding</keyword>
<reference evidence="7 8" key="1">
    <citation type="submission" date="2020-01" db="EMBL/GenBank/DDBJ databases">
        <title>Complete genome sequence of a human oral phylogroup 1 Treponema sp. strain ATCC 700766, originally isolated from periodontitis dental plaque.</title>
        <authorList>
            <person name="Chan Y."/>
            <person name="Huo Y.-B."/>
            <person name="Yu X.-L."/>
            <person name="Zeng H."/>
            <person name="Leung W.-K."/>
            <person name="Watt R.M."/>
        </authorList>
    </citation>
    <scope>NUCLEOTIDE SEQUENCE [LARGE SCALE GENOMIC DNA]</scope>
    <source>
        <strain evidence="7 8">OMZ 804</strain>
    </source>
</reference>